<dbReference type="PANTHER" id="PTHR31672">
    <property type="entry name" value="BNACNNG10540D PROTEIN"/>
    <property type="match status" value="1"/>
</dbReference>
<accession>A0AA87ZNG3</accession>
<evidence type="ECO:0000259" key="2">
    <source>
        <dbReference type="PROSITE" id="PS50181"/>
    </source>
</evidence>
<dbReference type="Gene3D" id="1.20.1280.50">
    <property type="match status" value="1"/>
</dbReference>
<dbReference type="InterPro" id="IPR011043">
    <property type="entry name" value="Gal_Oxase/kelch_b-propeller"/>
</dbReference>
<name>A0AA87ZNG3_FICCA</name>
<dbReference type="SMART" id="SM00256">
    <property type="entry name" value="FBOX"/>
    <property type="match status" value="1"/>
</dbReference>
<protein>
    <recommendedName>
        <fullName evidence="2">F-box domain-containing protein</fullName>
    </recommendedName>
</protein>
<dbReference type="Pfam" id="PF08268">
    <property type="entry name" value="FBA_3"/>
    <property type="match status" value="1"/>
</dbReference>
<gene>
    <name evidence="3" type="ORF">TIFTF001_006080</name>
</gene>
<feature type="compositionally biased region" description="Basic and acidic residues" evidence="1">
    <location>
        <begin position="383"/>
        <end position="396"/>
    </location>
</feature>
<dbReference type="InterPro" id="IPR017451">
    <property type="entry name" value="F-box-assoc_interact_dom"/>
</dbReference>
<evidence type="ECO:0000313" key="4">
    <source>
        <dbReference type="Proteomes" id="UP001187192"/>
    </source>
</evidence>
<reference evidence="3" key="1">
    <citation type="submission" date="2023-07" db="EMBL/GenBank/DDBJ databases">
        <title>draft genome sequence of fig (Ficus carica).</title>
        <authorList>
            <person name="Takahashi T."/>
            <person name="Nishimura K."/>
        </authorList>
    </citation>
    <scope>NUCLEOTIDE SEQUENCE</scope>
</reference>
<dbReference type="PANTHER" id="PTHR31672:SF13">
    <property type="entry name" value="F-BOX PROTEIN CPR30-LIKE"/>
    <property type="match status" value="1"/>
</dbReference>
<dbReference type="EMBL" id="BTGU01000006">
    <property type="protein sequence ID" value="GMN36515.1"/>
    <property type="molecule type" value="Genomic_DNA"/>
</dbReference>
<proteinExistence type="predicted"/>
<comment type="caution">
    <text evidence="3">The sequence shown here is derived from an EMBL/GenBank/DDBJ whole genome shotgun (WGS) entry which is preliminary data.</text>
</comment>
<dbReference type="InterPro" id="IPR013187">
    <property type="entry name" value="F-box-assoc_dom_typ3"/>
</dbReference>
<dbReference type="Proteomes" id="UP001187192">
    <property type="component" value="Unassembled WGS sequence"/>
</dbReference>
<organism evidence="3 4">
    <name type="scientific">Ficus carica</name>
    <name type="common">Common fig</name>
    <dbReference type="NCBI Taxonomy" id="3494"/>
    <lineage>
        <taxon>Eukaryota</taxon>
        <taxon>Viridiplantae</taxon>
        <taxon>Streptophyta</taxon>
        <taxon>Embryophyta</taxon>
        <taxon>Tracheophyta</taxon>
        <taxon>Spermatophyta</taxon>
        <taxon>Magnoliopsida</taxon>
        <taxon>eudicotyledons</taxon>
        <taxon>Gunneridae</taxon>
        <taxon>Pentapetalae</taxon>
        <taxon>rosids</taxon>
        <taxon>fabids</taxon>
        <taxon>Rosales</taxon>
        <taxon>Moraceae</taxon>
        <taxon>Ficeae</taxon>
        <taxon>Ficus</taxon>
    </lineage>
</organism>
<sequence>MAESLPWDIVVDILSRLPVKDLLRYRSVSKPFRSLIDGPDFIKLHLKYSQRTTSHLGVVFGGSNFLSWVDLYGALNLTVRRLSYPNDIGDGINFLIGGCNGLLALANRDGDMAIWNPSTKRYWALPVSFPGLSHPSRYFHLVMIGFGYDPISDDYKLLRKINLNDQEKGQDLGFYSEVAIYSVKSKTWKKIDDFPDHFLYRRGHGVLVGHTLHWEANRKSDLSNLIFAFDLAVEDHRVLAMPDGEDVVCCSRLANLGGCLCVAVLRNYNPYSKKSERVDVWAMKEYGVKESWIKLFTVEPSEETGGPFCYVVPVASFKGGGHQILLDLDGERFLLYDMKRKRIEQVKDSTFPGKGNTLVCVESLIGIDGDDQGQNTKKQAKTNKNDQGKKETTKKR</sequence>
<feature type="region of interest" description="Disordered" evidence="1">
    <location>
        <begin position="370"/>
        <end position="396"/>
    </location>
</feature>
<dbReference type="AlphaFoldDB" id="A0AA87ZNG3"/>
<dbReference type="SUPFAM" id="SSF50965">
    <property type="entry name" value="Galactose oxidase, central domain"/>
    <property type="match status" value="1"/>
</dbReference>
<evidence type="ECO:0000256" key="1">
    <source>
        <dbReference type="SAM" id="MobiDB-lite"/>
    </source>
</evidence>
<dbReference type="Pfam" id="PF00646">
    <property type="entry name" value="F-box"/>
    <property type="match status" value="1"/>
</dbReference>
<dbReference type="InterPro" id="IPR050796">
    <property type="entry name" value="SCF_F-box_component"/>
</dbReference>
<dbReference type="PROSITE" id="PS50181">
    <property type="entry name" value="FBOX"/>
    <property type="match status" value="1"/>
</dbReference>
<keyword evidence="4" id="KW-1185">Reference proteome</keyword>
<dbReference type="SUPFAM" id="SSF81383">
    <property type="entry name" value="F-box domain"/>
    <property type="match status" value="1"/>
</dbReference>
<dbReference type="NCBIfam" id="TIGR01640">
    <property type="entry name" value="F_box_assoc_1"/>
    <property type="match status" value="1"/>
</dbReference>
<dbReference type="CDD" id="cd22157">
    <property type="entry name" value="F-box_AtFBW1-like"/>
    <property type="match status" value="1"/>
</dbReference>
<dbReference type="InterPro" id="IPR036047">
    <property type="entry name" value="F-box-like_dom_sf"/>
</dbReference>
<evidence type="ECO:0000313" key="3">
    <source>
        <dbReference type="EMBL" id="GMN36515.1"/>
    </source>
</evidence>
<feature type="domain" description="F-box" evidence="2">
    <location>
        <begin position="1"/>
        <end position="44"/>
    </location>
</feature>
<dbReference type="InterPro" id="IPR001810">
    <property type="entry name" value="F-box_dom"/>
</dbReference>